<accession>A0AAF0YT63</accession>
<dbReference type="Proteomes" id="UP000234560">
    <property type="component" value="Chromosome"/>
</dbReference>
<protein>
    <submittedName>
        <fullName evidence="3">Uncharacterized protein</fullName>
    </submittedName>
</protein>
<feature type="transmembrane region" description="Helical" evidence="2">
    <location>
        <begin position="82"/>
        <end position="104"/>
    </location>
</feature>
<feature type="compositionally biased region" description="Polar residues" evidence="1">
    <location>
        <begin position="15"/>
        <end position="37"/>
    </location>
</feature>
<evidence type="ECO:0000256" key="1">
    <source>
        <dbReference type="SAM" id="MobiDB-lite"/>
    </source>
</evidence>
<name>A0AAF0YT63_9CORY</name>
<dbReference type="EMBL" id="CP136958">
    <property type="protein sequence ID" value="WOT01013.1"/>
    <property type="molecule type" value="Genomic_DNA"/>
</dbReference>
<evidence type="ECO:0000313" key="3">
    <source>
        <dbReference type="EMBL" id="WOT01013.1"/>
    </source>
</evidence>
<evidence type="ECO:0000313" key="4">
    <source>
        <dbReference type="Proteomes" id="UP000234560"/>
    </source>
</evidence>
<dbReference type="KEGG" id="cpyr:CYJ47_06790"/>
<dbReference type="AlphaFoldDB" id="A0AAF0YT63"/>
<feature type="region of interest" description="Disordered" evidence="1">
    <location>
        <begin position="1"/>
        <end position="37"/>
    </location>
</feature>
<organism evidence="3 4">
    <name type="scientific">Corynebacterium pyruviciproducens</name>
    <dbReference type="NCBI Taxonomy" id="598660"/>
    <lineage>
        <taxon>Bacteria</taxon>
        <taxon>Bacillati</taxon>
        <taxon>Actinomycetota</taxon>
        <taxon>Actinomycetes</taxon>
        <taxon>Mycobacteriales</taxon>
        <taxon>Corynebacteriaceae</taxon>
        <taxon>Corynebacterium</taxon>
    </lineage>
</organism>
<keyword evidence="2" id="KW-0812">Transmembrane</keyword>
<gene>
    <name evidence="3" type="ORF">CYJ47_06790</name>
</gene>
<feature type="transmembrane region" description="Helical" evidence="2">
    <location>
        <begin position="48"/>
        <end position="67"/>
    </location>
</feature>
<proteinExistence type="predicted"/>
<reference evidence="3" key="1">
    <citation type="submission" date="2017-12" db="EMBL/GenBank/DDBJ databases">
        <authorList>
            <person name="Thomas-White K."/>
            <person name="Wolfe A.J."/>
        </authorList>
    </citation>
    <scope>NUCLEOTIDE SEQUENCE</scope>
    <source>
        <strain evidence="3">UMB0763</strain>
    </source>
</reference>
<feature type="compositionally biased region" description="Low complexity" evidence="1">
    <location>
        <begin position="1"/>
        <end position="14"/>
    </location>
</feature>
<keyword evidence="2" id="KW-0472">Membrane</keyword>
<reference evidence="3" key="2">
    <citation type="submission" date="2023-10" db="EMBL/GenBank/DDBJ databases">
        <authorList>
            <person name="Choi B."/>
        </authorList>
    </citation>
    <scope>NUCLEOTIDE SEQUENCE</scope>
    <source>
        <strain evidence="3">UMB0763</strain>
    </source>
</reference>
<sequence length="148" mass="16247">MSNQESSTSKTSSTVDQNVATTGSQGEPNKESNPTEQKTAGAFDIRNMIALLLGLFGIFLLFSWIAIDPGVNIDTGEPKNAGYNLVTGLCLIAASVLFVLWAHFRPIRVDAEAMKLREQHHQEMKAERAEALVEYNRKLAGTTRDHGE</sequence>
<keyword evidence="2" id="KW-1133">Transmembrane helix</keyword>
<evidence type="ECO:0000256" key="2">
    <source>
        <dbReference type="SAM" id="Phobius"/>
    </source>
</evidence>
<dbReference type="RefSeq" id="WP_101677935.1">
    <property type="nucleotide sequence ID" value="NZ_CAMIHY010000114.1"/>
</dbReference>